<keyword evidence="4" id="KW-1185">Reference proteome</keyword>
<dbReference type="Proteomes" id="UP001296993">
    <property type="component" value="Unassembled WGS sequence"/>
</dbReference>
<sequence length="189" mass="20977">MDERTEVPNKALIVVDMQNGVIEHCVHPKKVTARIQEMVSRARDTGTPIFWVQDEQDFARHSTPWRIAAPLEPRDGEHHIFKTYRDAFAGTGLHAALNAQDVQHVVICGAQSDYCVRTAAQRAAAMGFDVTLVRDAHTTGAATFEGQTMTGDQVIAHTNAYFAGLEYPKQKISLLRAEEVVFHPVPVND</sequence>
<dbReference type="EMBL" id="JAGIOF010000001">
    <property type="protein sequence ID" value="MBP2386496.1"/>
    <property type="molecule type" value="Genomic_DNA"/>
</dbReference>
<dbReference type="SUPFAM" id="SSF52499">
    <property type="entry name" value="Isochorismatase-like hydrolases"/>
    <property type="match status" value="1"/>
</dbReference>
<reference evidence="3 4" key="1">
    <citation type="submission" date="2021-03" db="EMBL/GenBank/DDBJ databases">
        <title>Sequencing the genomes of 1000 actinobacteria strains.</title>
        <authorList>
            <person name="Klenk H.-P."/>
        </authorList>
    </citation>
    <scope>NUCLEOTIDE SEQUENCE [LARGE SCALE GENOMIC DNA]</scope>
    <source>
        <strain evidence="3 4">DSM 15797</strain>
    </source>
</reference>
<dbReference type="InterPro" id="IPR000868">
    <property type="entry name" value="Isochorismatase-like_dom"/>
</dbReference>
<evidence type="ECO:0000259" key="2">
    <source>
        <dbReference type="Pfam" id="PF00857"/>
    </source>
</evidence>
<accession>A0ABS4XDE9</accession>
<organism evidence="3 4">
    <name type="scientific">Paeniglutamicibacter kerguelensis</name>
    <dbReference type="NCBI Taxonomy" id="254788"/>
    <lineage>
        <taxon>Bacteria</taxon>
        <taxon>Bacillati</taxon>
        <taxon>Actinomycetota</taxon>
        <taxon>Actinomycetes</taxon>
        <taxon>Micrococcales</taxon>
        <taxon>Micrococcaceae</taxon>
        <taxon>Paeniglutamicibacter</taxon>
    </lineage>
</organism>
<gene>
    <name evidence="3" type="ORF">JOF47_002007</name>
</gene>
<feature type="domain" description="Isochorismatase-like" evidence="2">
    <location>
        <begin position="11"/>
        <end position="143"/>
    </location>
</feature>
<dbReference type="PANTHER" id="PTHR43540">
    <property type="entry name" value="PEROXYUREIDOACRYLATE/UREIDOACRYLATE AMIDOHYDROLASE-RELATED"/>
    <property type="match status" value="1"/>
</dbReference>
<evidence type="ECO:0000256" key="1">
    <source>
        <dbReference type="ARBA" id="ARBA00022801"/>
    </source>
</evidence>
<dbReference type="RefSeq" id="WP_209997398.1">
    <property type="nucleotide sequence ID" value="NZ_BAAAJY010000002.1"/>
</dbReference>
<evidence type="ECO:0000313" key="4">
    <source>
        <dbReference type="Proteomes" id="UP001296993"/>
    </source>
</evidence>
<evidence type="ECO:0000313" key="3">
    <source>
        <dbReference type="EMBL" id="MBP2386496.1"/>
    </source>
</evidence>
<dbReference type="Gene3D" id="3.40.50.850">
    <property type="entry name" value="Isochorismatase-like"/>
    <property type="match status" value="1"/>
</dbReference>
<dbReference type="Pfam" id="PF00857">
    <property type="entry name" value="Isochorismatase"/>
    <property type="match status" value="1"/>
</dbReference>
<dbReference type="InterPro" id="IPR050272">
    <property type="entry name" value="Isochorismatase-like_hydrls"/>
</dbReference>
<name>A0ABS4XDE9_9MICC</name>
<comment type="caution">
    <text evidence="3">The sequence shown here is derived from an EMBL/GenBank/DDBJ whole genome shotgun (WGS) entry which is preliminary data.</text>
</comment>
<dbReference type="InterPro" id="IPR036380">
    <property type="entry name" value="Isochorismatase-like_sf"/>
</dbReference>
<keyword evidence="1" id="KW-0378">Hydrolase</keyword>
<protein>
    <submittedName>
        <fullName evidence="3">Nicotinamidase-related amidase</fullName>
    </submittedName>
</protein>
<dbReference type="PANTHER" id="PTHR43540:SF14">
    <property type="entry name" value="ISOCHORISMATASE"/>
    <property type="match status" value="1"/>
</dbReference>
<proteinExistence type="predicted"/>